<accession>A0A918F3E5</accession>
<reference evidence="2" key="1">
    <citation type="journal article" date="2014" name="Int. J. Syst. Evol. Microbiol.">
        <title>Complete genome sequence of Corynebacterium casei LMG S-19264T (=DSM 44701T), isolated from a smear-ripened cheese.</title>
        <authorList>
            <consortium name="US DOE Joint Genome Institute (JGI-PGF)"/>
            <person name="Walter F."/>
            <person name="Albersmeier A."/>
            <person name="Kalinowski J."/>
            <person name="Ruckert C."/>
        </authorList>
    </citation>
    <scope>NUCLEOTIDE SEQUENCE</scope>
    <source>
        <strain evidence="2">JCM 31311</strain>
    </source>
</reference>
<dbReference type="AlphaFoldDB" id="A0A918F3E5"/>
<reference evidence="2" key="2">
    <citation type="submission" date="2020-09" db="EMBL/GenBank/DDBJ databases">
        <authorList>
            <person name="Sun Q."/>
            <person name="Ohkuma M."/>
        </authorList>
    </citation>
    <scope>NUCLEOTIDE SEQUENCE</scope>
    <source>
        <strain evidence="2">JCM 31311</strain>
    </source>
</reference>
<dbReference type="RefSeq" id="WP_189089343.1">
    <property type="nucleotide sequence ID" value="NZ_BMQL01000007.1"/>
</dbReference>
<feature type="domain" description="DUF8082" evidence="1">
    <location>
        <begin position="85"/>
        <end position="140"/>
    </location>
</feature>
<dbReference type="Proteomes" id="UP000603865">
    <property type="component" value="Unassembled WGS sequence"/>
</dbReference>
<name>A0A918F3E5_9DEIO</name>
<dbReference type="EMBL" id="BMQL01000007">
    <property type="protein sequence ID" value="GGR04723.1"/>
    <property type="molecule type" value="Genomic_DNA"/>
</dbReference>
<evidence type="ECO:0000259" key="1">
    <source>
        <dbReference type="Pfam" id="PF26309"/>
    </source>
</evidence>
<evidence type="ECO:0000313" key="2">
    <source>
        <dbReference type="EMBL" id="GGR04723.1"/>
    </source>
</evidence>
<dbReference type="Pfam" id="PF26309">
    <property type="entry name" value="DUF8082"/>
    <property type="match status" value="1"/>
</dbReference>
<keyword evidence="3" id="KW-1185">Reference proteome</keyword>
<dbReference type="InterPro" id="IPR058395">
    <property type="entry name" value="DUF8082"/>
</dbReference>
<proteinExistence type="predicted"/>
<sequence>MTREPGGLPSGASNEVLNWPPGLTDATPLPFIYWRVLHLIDGRRPLGLVAAALGTGEAQVRQVLGDVRAWLERQVQREQPVSDALLELVTQTLISVVGPMGRLMMDDALDELEGQPTLSVLLSTLNQELSPPQSQALLRQLRTRGIA</sequence>
<organism evidence="2 3">
    <name type="scientific">Deinococcus ruber</name>
    <dbReference type="NCBI Taxonomy" id="1848197"/>
    <lineage>
        <taxon>Bacteria</taxon>
        <taxon>Thermotogati</taxon>
        <taxon>Deinococcota</taxon>
        <taxon>Deinococci</taxon>
        <taxon>Deinococcales</taxon>
        <taxon>Deinococcaceae</taxon>
        <taxon>Deinococcus</taxon>
    </lineage>
</organism>
<comment type="caution">
    <text evidence="2">The sequence shown here is derived from an EMBL/GenBank/DDBJ whole genome shotgun (WGS) entry which is preliminary data.</text>
</comment>
<gene>
    <name evidence="2" type="ORF">GCM10008957_17030</name>
</gene>
<protein>
    <recommendedName>
        <fullName evidence="1">DUF8082 domain-containing protein</fullName>
    </recommendedName>
</protein>
<evidence type="ECO:0000313" key="3">
    <source>
        <dbReference type="Proteomes" id="UP000603865"/>
    </source>
</evidence>